<dbReference type="AlphaFoldDB" id="A0A835SMV8"/>
<evidence type="ECO:0008006" key="4">
    <source>
        <dbReference type="Google" id="ProtNLM"/>
    </source>
</evidence>
<dbReference type="EMBL" id="JAEHOC010000058">
    <property type="protein sequence ID" value="KAG2425149.1"/>
    <property type="molecule type" value="Genomic_DNA"/>
</dbReference>
<dbReference type="Proteomes" id="UP000650467">
    <property type="component" value="Unassembled WGS sequence"/>
</dbReference>
<feature type="compositionally biased region" description="Pro residues" evidence="1">
    <location>
        <begin position="219"/>
        <end position="242"/>
    </location>
</feature>
<organism evidence="2 3">
    <name type="scientific">Chlamydomonas incerta</name>
    <dbReference type="NCBI Taxonomy" id="51695"/>
    <lineage>
        <taxon>Eukaryota</taxon>
        <taxon>Viridiplantae</taxon>
        <taxon>Chlorophyta</taxon>
        <taxon>core chlorophytes</taxon>
        <taxon>Chlorophyceae</taxon>
        <taxon>CS clade</taxon>
        <taxon>Chlamydomonadales</taxon>
        <taxon>Chlamydomonadaceae</taxon>
        <taxon>Chlamydomonas</taxon>
    </lineage>
</organism>
<dbReference type="OrthoDB" id="89176at2759"/>
<evidence type="ECO:0000256" key="1">
    <source>
        <dbReference type="SAM" id="MobiDB-lite"/>
    </source>
</evidence>
<feature type="region of interest" description="Disordered" evidence="1">
    <location>
        <begin position="356"/>
        <end position="375"/>
    </location>
</feature>
<dbReference type="Pfam" id="PF01947">
    <property type="entry name" value="Rv2949c-like"/>
    <property type="match status" value="2"/>
</dbReference>
<protein>
    <recommendedName>
        <fullName evidence="4">DUF98 domain-containing protein</fullName>
    </recommendedName>
</protein>
<name>A0A835SMV8_CHLIN</name>
<keyword evidence="3" id="KW-1185">Reference proteome</keyword>
<sequence length="375" mass="38415">MGPSSHSCHPRAPPACTSGRVSATAPPLPRWQHSVRSRRRESHCRAAPSEQSPWGAAPAVSLATPHLPAAAGDEGPAADTAASEPAAAAATAAAGPAAVAGGGGALPWLALQPPFTYMASAEAALSDTAPSGLAPMWKLLLLSDGSVTRHLQLLSGAPVTVECLSMAPVGQGLEGCPPGTQLIPGPRVQRQVLLRCKPTTAPTSSPPPSAPGAAESRLPPQPQLQPQPADPTTDPAPAPAPATDPATVAAAAAAAASGQGLPLVYAASWWAAETVDTYLADRSQPIWISLSQGHVELYREVHALFRGQAPPELEELMGCKGPFWGRHYVFWSAGKPLTLIYEVFSPRLGAWLGPQAAPGSSGDWAGGELEEGGEQ</sequence>
<proteinExistence type="predicted"/>
<gene>
    <name evidence="2" type="ORF">HXX76_013903</name>
</gene>
<feature type="compositionally biased region" description="Basic residues" evidence="1">
    <location>
        <begin position="33"/>
        <end position="42"/>
    </location>
</feature>
<feature type="region of interest" description="Disordered" evidence="1">
    <location>
        <begin position="1"/>
        <end position="56"/>
    </location>
</feature>
<evidence type="ECO:0000313" key="2">
    <source>
        <dbReference type="EMBL" id="KAG2425149.1"/>
    </source>
</evidence>
<evidence type="ECO:0000313" key="3">
    <source>
        <dbReference type="Proteomes" id="UP000650467"/>
    </source>
</evidence>
<dbReference type="Gene3D" id="3.40.1410.10">
    <property type="entry name" value="Chorismate lyase-like"/>
    <property type="match status" value="1"/>
</dbReference>
<accession>A0A835SMV8</accession>
<reference evidence="2" key="1">
    <citation type="journal article" date="2020" name="bioRxiv">
        <title>Comparative genomics of Chlamydomonas.</title>
        <authorList>
            <person name="Craig R.J."/>
            <person name="Hasan A.R."/>
            <person name="Ness R.W."/>
            <person name="Keightley P.D."/>
        </authorList>
    </citation>
    <scope>NUCLEOTIDE SEQUENCE</scope>
    <source>
        <strain evidence="2">SAG 7.73</strain>
    </source>
</reference>
<dbReference type="SUPFAM" id="SSF64288">
    <property type="entry name" value="Chorismate lyase-like"/>
    <property type="match status" value="2"/>
</dbReference>
<dbReference type="InterPro" id="IPR028978">
    <property type="entry name" value="Chorismate_lyase_/UTRA_dom_sf"/>
</dbReference>
<feature type="region of interest" description="Disordered" evidence="1">
    <location>
        <begin position="198"/>
        <end position="245"/>
    </location>
</feature>
<comment type="caution">
    <text evidence="2">The sequence shown here is derived from an EMBL/GenBank/DDBJ whole genome shotgun (WGS) entry which is preliminary data.</text>
</comment>
<dbReference type="InterPro" id="IPR002800">
    <property type="entry name" value="Rv2949c-like"/>
</dbReference>